<dbReference type="AlphaFoldDB" id="A0A7R7VFT8"/>
<dbReference type="Gene3D" id="1.25.40.20">
    <property type="entry name" value="Ankyrin repeat-containing domain"/>
    <property type="match status" value="3"/>
</dbReference>
<evidence type="ECO:0008006" key="8">
    <source>
        <dbReference type="Google" id="ProtNLM"/>
    </source>
</evidence>
<evidence type="ECO:0000313" key="6">
    <source>
        <dbReference type="EMBL" id="BCR83512.1"/>
    </source>
</evidence>
<feature type="repeat" description="ANK" evidence="3">
    <location>
        <begin position="838"/>
        <end position="862"/>
    </location>
</feature>
<sequence length="1188" mass="132232">MRLLHTDTLEISQFHQIPPYAILSHTWGDDGEDVTYEDIRDKVLTTGKPGYSKIKNTCLRAAEDGLDHVWIDSCCIDKSSSAELSEALNSMYAWYQEAEVCYVYLVDVPHGSDRSVISKSRWFTRGWTLQELIAPSDVIFLDNEWREIGTKSDLREVISEITGIPVNILLGDDPGQASIAQRMSWAASRVTKRIEDRAYSLMGLFGVNMPMLYGERERAFIRLQEEIMKASNDHSIFAWMSPETNSGPLASSPNAFADSRDIVLVDALNTFDNHATVTSQGIQLTVPFMGVGQEAVGLAMLNCARSSRPGWFIAIYLRDISLTMRNFERVRCEELKLVNPKSFNPLIYPSREMYIRNNRPKIKVIPERSEICVLDLQGIRTNNLHFHAAWELSNGTLAAAIPKIDDTICGRILVSSTDGAWSRILLRRSEGRLSAEVSSIEPQRQSETGDITQRVSSQKRLSVAIQKKLRQNNLFWTVRIGHAPPECDPYEGIQFSQMMVLDRASEDEELLFAASHGVEQIVKLLIAQKDVKMNCKDSLGALIARAAEGGHLNVVRLLLEIGAQPESFDIERRSPIHYAAANGHTDIVSLLLARGVNVNLKDKDLWTPLAHAAARGQDLMVQLFLSRSDTSIDIHDKYRRTPLLQAAREGHVEIVKMLLGSGSDPNSEDQDGMTPLLFAARNGHEVILKELFNTGKVHINLAGEKGRPLLQLAAENGRTEVLRMLFATGKADPLFHRAKLSGLPLQLAAKHGHASVIRELLDTQPLDRKDGAGLLQVAASNGHAAVVRELLATKGIIMHTRYENENTLLHLAAENGHKDVVKELLTDIRVDPDSKNKEGKTPLHAAARHSHIEVIQELLATGRTYADCKDNVGMTPLQLAACHGNQWVVWLLLIRKDVDANYEHSRGMTPLRLAAKNGHAAVTRLLLAIGMVDADVQDLEGKTPFWCAVVYGHHKVIREFLKVGKGDLDSTDGSRYPAVWHAALYGKAAVFEELLNVGEVNLESTPASKWTLLHLAVIHGRKYSVELLLTKAKVNPQPEDNEKKTPLWFAANLGHYEIVEDLLEIGKCNPSCEDKDKTTPLHMAAAKGHKEIVRKLLATGQVNPWAKDSAGKTPISLAKRNGFRGIVEEFSRIDTAGPRYENSGNTSLSRQVSEDKHQEVMEKPLETNMANAVGKRMLIRNIFNKNKK</sequence>
<gene>
    <name evidence="6" type="ORF">ACHE_10914S</name>
</gene>
<organism evidence="6 7">
    <name type="scientific">Aspergillus chevalieri</name>
    <name type="common">Eurotium chevalieri</name>
    <dbReference type="NCBI Taxonomy" id="182096"/>
    <lineage>
        <taxon>Eukaryota</taxon>
        <taxon>Fungi</taxon>
        <taxon>Dikarya</taxon>
        <taxon>Ascomycota</taxon>
        <taxon>Pezizomycotina</taxon>
        <taxon>Eurotiomycetes</taxon>
        <taxon>Eurotiomycetidae</taxon>
        <taxon>Eurotiales</taxon>
        <taxon>Aspergillaceae</taxon>
        <taxon>Aspergillus</taxon>
        <taxon>Aspergillus subgen. Aspergillus</taxon>
    </lineage>
</organism>
<evidence type="ECO:0000313" key="7">
    <source>
        <dbReference type="Proteomes" id="UP000637239"/>
    </source>
</evidence>
<accession>A0A7R7VFT8</accession>
<feature type="repeat" description="ANK" evidence="3">
    <location>
        <begin position="638"/>
        <end position="670"/>
    </location>
</feature>
<dbReference type="PROSITE" id="PS50297">
    <property type="entry name" value="ANK_REP_REGION"/>
    <property type="match status" value="7"/>
</dbReference>
<evidence type="ECO:0000259" key="5">
    <source>
        <dbReference type="Pfam" id="PF26640"/>
    </source>
</evidence>
<feature type="repeat" description="ANK" evidence="3">
    <location>
        <begin position="671"/>
        <end position="695"/>
    </location>
</feature>
<dbReference type="Pfam" id="PF06985">
    <property type="entry name" value="HET"/>
    <property type="match status" value="1"/>
</dbReference>
<dbReference type="PANTHER" id="PTHR24198:SF165">
    <property type="entry name" value="ANKYRIN REPEAT-CONTAINING PROTEIN-RELATED"/>
    <property type="match status" value="1"/>
</dbReference>
<dbReference type="PROSITE" id="PS50088">
    <property type="entry name" value="ANK_REPEAT"/>
    <property type="match status" value="7"/>
</dbReference>
<keyword evidence="2 3" id="KW-0040">ANK repeat</keyword>
<evidence type="ECO:0000256" key="1">
    <source>
        <dbReference type="ARBA" id="ARBA00022737"/>
    </source>
</evidence>
<dbReference type="KEGG" id="ache:ACHE_10914S"/>
<reference evidence="6" key="2">
    <citation type="submission" date="2021-02" db="EMBL/GenBank/DDBJ databases">
        <title>Aspergillus chevalieri M1 genome sequence.</title>
        <authorList>
            <person name="Kadooka C."/>
            <person name="Mori K."/>
            <person name="Futagami T."/>
        </authorList>
    </citation>
    <scope>NUCLEOTIDE SEQUENCE</scope>
    <source>
        <strain evidence="6">M1</strain>
    </source>
</reference>
<evidence type="ECO:0000256" key="2">
    <source>
        <dbReference type="ARBA" id="ARBA00023043"/>
    </source>
</evidence>
<feature type="domain" description="DUF8212" evidence="5">
    <location>
        <begin position="218"/>
        <end position="255"/>
    </location>
</feature>
<evidence type="ECO:0000259" key="4">
    <source>
        <dbReference type="Pfam" id="PF06985"/>
    </source>
</evidence>
<dbReference type="Pfam" id="PF12796">
    <property type="entry name" value="Ank_2"/>
    <property type="match status" value="4"/>
</dbReference>
<protein>
    <recommendedName>
        <fullName evidence="8">Heterokaryon incompatibility domain-containing protein</fullName>
    </recommendedName>
</protein>
<proteinExistence type="predicted"/>
<dbReference type="InterPro" id="IPR058525">
    <property type="entry name" value="DUF8212"/>
</dbReference>
<dbReference type="EMBL" id="AP024416">
    <property type="protein sequence ID" value="BCR83512.1"/>
    <property type="molecule type" value="Genomic_DNA"/>
</dbReference>
<dbReference type="Pfam" id="PF26640">
    <property type="entry name" value="DUF8212"/>
    <property type="match status" value="1"/>
</dbReference>
<feature type="repeat" description="ANK" evidence="3">
    <location>
        <begin position="571"/>
        <end position="603"/>
    </location>
</feature>
<dbReference type="InterPro" id="IPR002110">
    <property type="entry name" value="Ankyrin_rpt"/>
</dbReference>
<dbReference type="PANTHER" id="PTHR24198">
    <property type="entry name" value="ANKYRIN REPEAT AND PROTEIN KINASE DOMAIN-CONTAINING PROTEIN"/>
    <property type="match status" value="1"/>
</dbReference>
<keyword evidence="1" id="KW-0677">Repeat</keyword>
<feature type="domain" description="Heterokaryon incompatibility" evidence="4">
    <location>
        <begin position="20"/>
        <end position="106"/>
    </location>
</feature>
<feature type="repeat" description="ANK" evidence="3">
    <location>
        <begin position="804"/>
        <end position="837"/>
    </location>
</feature>
<dbReference type="InterPro" id="IPR036770">
    <property type="entry name" value="Ankyrin_rpt-contain_sf"/>
</dbReference>
<feature type="repeat" description="ANK" evidence="3">
    <location>
        <begin position="1076"/>
        <end position="1100"/>
    </location>
</feature>
<dbReference type="SUPFAM" id="SSF48403">
    <property type="entry name" value="Ankyrin repeat"/>
    <property type="match status" value="2"/>
</dbReference>
<dbReference type="Proteomes" id="UP000637239">
    <property type="component" value="Chromosome 1"/>
</dbReference>
<dbReference type="InterPro" id="IPR010730">
    <property type="entry name" value="HET"/>
</dbReference>
<reference evidence="6" key="1">
    <citation type="submission" date="2021-01" db="EMBL/GenBank/DDBJ databases">
        <authorList>
            <consortium name="Aspergillus chevalieri M1 genome sequencing consortium"/>
            <person name="Kazuki M."/>
            <person name="Futagami T."/>
        </authorList>
    </citation>
    <scope>NUCLEOTIDE SEQUENCE</scope>
    <source>
        <strain evidence="6">M1</strain>
    </source>
</reference>
<dbReference type="GeneID" id="66977871"/>
<dbReference type="RefSeq" id="XP_043132034.1">
    <property type="nucleotide sequence ID" value="XM_043284564.1"/>
</dbReference>
<dbReference type="PRINTS" id="PR01415">
    <property type="entry name" value="ANKYRIN"/>
</dbReference>
<dbReference type="Pfam" id="PF00023">
    <property type="entry name" value="Ank"/>
    <property type="match status" value="2"/>
</dbReference>
<evidence type="ECO:0000256" key="3">
    <source>
        <dbReference type="PROSITE-ProRule" id="PRU00023"/>
    </source>
</evidence>
<feature type="repeat" description="ANK" evidence="3">
    <location>
        <begin position="906"/>
        <end position="930"/>
    </location>
</feature>
<keyword evidence="7" id="KW-1185">Reference proteome</keyword>
<name>A0A7R7VFT8_ASPCH</name>
<dbReference type="SMART" id="SM00248">
    <property type="entry name" value="ANK"/>
    <property type="match status" value="18"/>
</dbReference>